<evidence type="ECO:0000313" key="5">
    <source>
        <dbReference type="EMBL" id="QET05161.1"/>
    </source>
</evidence>
<feature type="domain" description="Carrier" evidence="4">
    <location>
        <begin position="1068"/>
        <end position="1142"/>
    </location>
</feature>
<keyword evidence="3" id="KW-0597">Phosphoprotein</keyword>
<protein>
    <submittedName>
        <fullName evidence="5">AMP-binding protein</fullName>
    </submittedName>
</protein>
<dbReference type="FunFam" id="1.10.1200.10:FF:000005">
    <property type="entry name" value="Nonribosomal peptide synthetase 1"/>
    <property type="match status" value="1"/>
</dbReference>
<reference evidence="5 6" key="1">
    <citation type="submission" date="2019-09" db="EMBL/GenBank/DDBJ databases">
        <title>FDA dAtabase for Regulatory Grade micrObial Sequences (FDA-ARGOS): Supporting development and validation of Infectious Disease Dx tests.</title>
        <authorList>
            <person name="Sciortino C."/>
            <person name="Tallon L."/>
            <person name="Sadzewicz L."/>
            <person name="Vavikolanu K."/>
            <person name="Mehta A."/>
            <person name="Aluvathingal J."/>
            <person name="Nadendla S."/>
            <person name="Nandy P."/>
            <person name="Geyer C."/>
            <person name="Yan Y."/>
            <person name="Sichtig H."/>
        </authorList>
    </citation>
    <scope>NUCLEOTIDE SEQUENCE [LARGE SCALE GENOMIC DNA]</scope>
    <source>
        <strain evidence="5 6">FDAARGOS_664</strain>
    </source>
</reference>
<dbReference type="Pfam" id="PF00668">
    <property type="entry name" value="Condensation"/>
    <property type="match status" value="2"/>
</dbReference>
<evidence type="ECO:0000256" key="3">
    <source>
        <dbReference type="ARBA" id="ARBA00022553"/>
    </source>
</evidence>
<dbReference type="SMART" id="SM00824">
    <property type="entry name" value="PKS_TE"/>
    <property type="match status" value="1"/>
</dbReference>
<dbReference type="SUPFAM" id="SSF53474">
    <property type="entry name" value="alpha/beta-Hydrolases"/>
    <property type="match status" value="1"/>
</dbReference>
<dbReference type="GO" id="GO:0003824">
    <property type="term" value="F:catalytic activity"/>
    <property type="evidence" value="ECO:0007669"/>
    <property type="project" value="InterPro"/>
</dbReference>
<dbReference type="InterPro" id="IPR006162">
    <property type="entry name" value="Ppantetheine_attach_site"/>
</dbReference>
<dbReference type="Pfam" id="PF00501">
    <property type="entry name" value="AMP-binding"/>
    <property type="match status" value="1"/>
</dbReference>
<dbReference type="Gene3D" id="3.30.559.10">
    <property type="entry name" value="Chloramphenicol acetyltransferase-like domain"/>
    <property type="match status" value="2"/>
</dbReference>
<dbReference type="PROSITE" id="PS50075">
    <property type="entry name" value="CARRIER"/>
    <property type="match status" value="2"/>
</dbReference>
<dbReference type="Gene3D" id="3.30.300.30">
    <property type="match status" value="1"/>
</dbReference>
<dbReference type="RefSeq" id="WP_150375220.1">
    <property type="nucleotide sequence ID" value="NZ_CP044067.1"/>
</dbReference>
<dbReference type="PANTHER" id="PTHR45527:SF1">
    <property type="entry name" value="FATTY ACID SYNTHASE"/>
    <property type="match status" value="1"/>
</dbReference>
<dbReference type="GO" id="GO:0044550">
    <property type="term" value="P:secondary metabolite biosynthetic process"/>
    <property type="evidence" value="ECO:0007669"/>
    <property type="project" value="TreeGrafter"/>
</dbReference>
<proteinExistence type="predicted"/>
<dbReference type="GO" id="GO:0043041">
    <property type="term" value="P:amino acid activation for nonribosomal peptide biosynthetic process"/>
    <property type="evidence" value="ECO:0007669"/>
    <property type="project" value="TreeGrafter"/>
</dbReference>
<dbReference type="Gene3D" id="3.40.50.980">
    <property type="match status" value="2"/>
</dbReference>
<dbReference type="Gene3D" id="3.40.50.1820">
    <property type="entry name" value="alpha/beta hydrolase"/>
    <property type="match status" value="1"/>
</dbReference>
<evidence type="ECO:0000259" key="4">
    <source>
        <dbReference type="PROSITE" id="PS50075"/>
    </source>
</evidence>
<dbReference type="InterPro" id="IPR000873">
    <property type="entry name" value="AMP-dep_synth/lig_dom"/>
</dbReference>
<dbReference type="Gene3D" id="1.10.1200.10">
    <property type="entry name" value="ACP-like"/>
    <property type="match status" value="2"/>
</dbReference>
<accession>A0A5P2HAN2</accession>
<dbReference type="CDD" id="cd19531">
    <property type="entry name" value="LCL_NRPS-like"/>
    <property type="match status" value="1"/>
</dbReference>
<dbReference type="Pfam" id="PF00550">
    <property type="entry name" value="PP-binding"/>
    <property type="match status" value="2"/>
</dbReference>
<dbReference type="InterPro" id="IPR042099">
    <property type="entry name" value="ANL_N_sf"/>
</dbReference>
<dbReference type="InterPro" id="IPR029058">
    <property type="entry name" value="AB_hydrolase_fold"/>
</dbReference>
<dbReference type="InterPro" id="IPR001031">
    <property type="entry name" value="Thioesterase"/>
</dbReference>
<evidence type="ECO:0000256" key="1">
    <source>
        <dbReference type="ARBA" id="ARBA00001957"/>
    </source>
</evidence>
<dbReference type="SUPFAM" id="SSF56801">
    <property type="entry name" value="Acetyl-CoA synthetase-like"/>
    <property type="match status" value="1"/>
</dbReference>
<dbReference type="InterPro" id="IPR009081">
    <property type="entry name" value="PP-bd_ACP"/>
</dbReference>
<dbReference type="PROSITE" id="PS00455">
    <property type="entry name" value="AMP_BINDING"/>
    <property type="match status" value="1"/>
</dbReference>
<feature type="domain" description="Carrier" evidence="4">
    <location>
        <begin position="1617"/>
        <end position="1693"/>
    </location>
</feature>
<sequence>MTSERRKQDIETIAALTPLQQGVLFHALERGHEDPYHYQRVFVLEGDLSVPRFEQAWQQAADRHQALRTDYIVGESDTPLQVIYKRRPVTLEQVDWRDQDATSQRAALEAWLAVQRAEGFGFRRAADLRLRLMRIGADQWWLAWSFHHVQMDGWSVGIALSDVLRAYRGDALPPLSRPFSSYLLWLGQRDHAGSLAHWQSVLDLADGRTPMPYEGIAQRAARAGYAEQKLSCGPALSAALRDRARGAGVTLNTIVQSAWGWLLARHAGTDGAMFGTTVSGRSGELPGIEQTVGLFINTLPQYVPVPADMAVRDWWQAVQRQAVSNQQHEHTPLPDIQRLREGGTDGGALFESIVVFENYPVDAALRQPIDGLAIRLLDLRQPTGTGEAVTTHGRNNFALSLIAVAEAQLHLTLAYRRDAFDDDAMTTLLRQLESGLQAMADDSGQPLGALALPTSDRDGIVRGEPAPPAPGVLDRWQQHLAANPDAPALQDDATVLTRARADALANGIAHALRAQGVGAESVVALCIDRSVAFGVGWLGVLKAGAICLPLDPAQPAERLRQLLHDADAVAIVGTPVGATPLPAIDPMTATPAERPRQLLHDAGAVAIVGTPVGATPLSVIDPMTATPAERPRQLPHDAGAMAIVGTPVGATPLPVIDPMTATPAERPRQLPHDAGAMAIVGTPVGATPLPVIDPMTATPRTDAPANPWRPDQGAYLIYTSGSTGAPKGVVVSHRAIAHYTAGVLARLALPQASSMAMVSTPAADLGHTMLFGALCGGHLLHLISARRATDPDRFAEYMALHGVGALKIVPAHLRGLLEAKDAAHVLPAHALVLGGEATSAELAARLHALRPEMQLFNHYGPTETTVGVLTHHAEADAFAAGGPAVPTGLPLPGTHVHVLDRAGNPVPRGVAGELYVGGPQVARGYLRQAGVTASRFLPDPIVPGGRMYRTGDRVRQDEAGRIHYIGRADDQVKIRGYRVEPGEVAHAVRAIAGVRDAAVLVRDGRLVAWCVLDGVTADAVRAALRGALPDHMVPSHVVPVDRLPVTANGKLDRHALPDPEATAHAFVPPRTETETALAQVWQDVLGVPQVSATDNFFALGGDSILTLKIIARLKKGGRRLLPRQVFESPVLTDLAAAIDAATPAATPAATQAVTAPAAVSLADRTRPLALSFTQQRLWFLWQLDPQGGTYNIPRAVRLRGTLDRDALQRTFDALVARHEALRTTFDAEGSEVWQRIHAPARVDIAITDLRAAPDTAPVHADAEALAPFDLRQGPLLRVRLLQLADDDHVLLVTLHHIVADGWSMGIVIDEFARLYSGFATGNAVTLAPLAQQYADHAAWQRRPEQTAAIARQLDWWRAHLDGAPRVLALPTDRARPATPSHRADVVPVDFAPALVAQLRGLAQSSNTTLFAVLLGAFQALLYRVSGQTSPCIGVPIANRHRAETAEVVGVFINTQVWRARLAPTMTYRELLAQVRQTAADAQANQDLPFEQLVEALQPARDLSRNPLFQAMANHQRRDRGAARRIAGLTVEPVERLSRRTKMDLSLDTQEDETGALQGMLGYATDLFDAATIAQWRDLYLDILARMVGQPDAALGATDAVPPVAEPGRPASVPGYVPPRTPTQRWLADVWARALGVPRIGVHDNVFEAGAHSLLCLQVLAQLRSAAAGMHVELRDLMQYPSIVTLGEVIDRRSRGEAEPEARDHAVRLNRAVAGAAPLFCVHASFGTVSDYAALAQALDGQRTVYGLACPPVERFDDIEALALAHVEAVCRTQPRGPYHLLGWSLGGALAARIASLLEQRGETVAFVGLVDSHVPKAADHVSQPRGSIEELVDYLGQALPGLDRAALAVEVEAARAEADGAARVERIVRAAFAQAGGAPDADIQAEVTRMLGTATRLRALVGAVTIAPVRVAVDNWWTADRATTDIARMHALLPSCTAAQRIDATHLGIVRAADWLAAVGAKVAQGEVATLAR</sequence>
<comment type="cofactor">
    <cofactor evidence="1">
        <name>pantetheine 4'-phosphate</name>
        <dbReference type="ChEBI" id="CHEBI:47942"/>
    </cofactor>
</comment>
<keyword evidence="2" id="KW-0596">Phosphopantetheine</keyword>
<dbReference type="SMART" id="SM00823">
    <property type="entry name" value="PKS_PP"/>
    <property type="match status" value="2"/>
</dbReference>
<dbReference type="InterPro" id="IPR020802">
    <property type="entry name" value="TesA-like"/>
</dbReference>
<dbReference type="Gene3D" id="3.40.50.12780">
    <property type="entry name" value="N-terminal domain of ligase-like"/>
    <property type="match status" value="1"/>
</dbReference>
<dbReference type="OrthoDB" id="9154499at2"/>
<dbReference type="Pfam" id="PF00975">
    <property type="entry name" value="Thioesterase"/>
    <property type="match status" value="1"/>
</dbReference>
<gene>
    <name evidence="5" type="ORF">FOB72_24300</name>
</gene>
<evidence type="ECO:0000256" key="2">
    <source>
        <dbReference type="ARBA" id="ARBA00022450"/>
    </source>
</evidence>
<dbReference type="InterPro" id="IPR023213">
    <property type="entry name" value="CAT-like_dom_sf"/>
</dbReference>
<dbReference type="InterPro" id="IPR045851">
    <property type="entry name" value="AMP-bd_C_sf"/>
</dbReference>
<dbReference type="GO" id="GO:0005829">
    <property type="term" value="C:cytosol"/>
    <property type="evidence" value="ECO:0007669"/>
    <property type="project" value="TreeGrafter"/>
</dbReference>
<dbReference type="Proteomes" id="UP000322822">
    <property type="component" value="Chromosome 2"/>
</dbReference>
<dbReference type="InterPro" id="IPR025110">
    <property type="entry name" value="AMP-bd_C"/>
</dbReference>
<dbReference type="FunFam" id="3.30.559.10:FF:000012">
    <property type="entry name" value="Non-ribosomal peptide synthetase"/>
    <property type="match status" value="1"/>
</dbReference>
<name>A0A5P2HAN2_9BURK</name>
<organism evidence="5 6">
    <name type="scientific">Cupriavidus pauculus</name>
    <dbReference type="NCBI Taxonomy" id="82633"/>
    <lineage>
        <taxon>Bacteria</taxon>
        <taxon>Pseudomonadati</taxon>
        <taxon>Pseudomonadota</taxon>
        <taxon>Betaproteobacteria</taxon>
        <taxon>Burkholderiales</taxon>
        <taxon>Burkholderiaceae</taxon>
        <taxon>Cupriavidus</taxon>
    </lineage>
</organism>
<dbReference type="CDD" id="cd05930">
    <property type="entry name" value="A_NRPS"/>
    <property type="match status" value="1"/>
</dbReference>
<dbReference type="Pfam" id="PF13193">
    <property type="entry name" value="AMP-binding_C"/>
    <property type="match status" value="1"/>
</dbReference>
<dbReference type="EMBL" id="CP044067">
    <property type="protein sequence ID" value="QET05161.1"/>
    <property type="molecule type" value="Genomic_DNA"/>
</dbReference>
<dbReference type="InterPro" id="IPR036736">
    <property type="entry name" value="ACP-like_sf"/>
</dbReference>
<dbReference type="GO" id="GO:0031177">
    <property type="term" value="F:phosphopantetheine binding"/>
    <property type="evidence" value="ECO:0007669"/>
    <property type="project" value="InterPro"/>
</dbReference>
<dbReference type="PROSITE" id="PS00012">
    <property type="entry name" value="PHOSPHOPANTETHEINE"/>
    <property type="match status" value="2"/>
</dbReference>
<dbReference type="InterPro" id="IPR020845">
    <property type="entry name" value="AMP-binding_CS"/>
</dbReference>
<dbReference type="InterPro" id="IPR001242">
    <property type="entry name" value="Condensation_dom"/>
</dbReference>
<evidence type="ECO:0000313" key="6">
    <source>
        <dbReference type="Proteomes" id="UP000322822"/>
    </source>
</evidence>
<dbReference type="SUPFAM" id="SSF52777">
    <property type="entry name" value="CoA-dependent acyltransferases"/>
    <property type="match status" value="4"/>
</dbReference>
<dbReference type="PANTHER" id="PTHR45527">
    <property type="entry name" value="NONRIBOSOMAL PEPTIDE SYNTHETASE"/>
    <property type="match status" value="1"/>
</dbReference>
<dbReference type="Gene3D" id="3.30.559.30">
    <property type="entry name" value="Nonribosomal peptide synthetase, condensation domain"/>
    <property type="match status" value="2"/>
</dbReference>
<dbReference type="SUPFAM" id="SSF47336">
    <property type="entry name" value="ACP-like"/>
    <property type="match status" value="2"/>
</dbReference>
<dbReference type="InterPro" id="IPR020806">
    <property type="entry name" value="PKS_PP-bd"/>
</dbReference>